<evidence type="ECO:0000313" key="3">
    <source>
        <dbReference type="EMBL" id="MDT0429647.1"/>
    </source>
</evidence>
<dbReference type="RefSeq" id="WP_311657777.1">
    <property type="nucleotide sequence ID" value="NZ_JAVREX010000007.1"/>
</dbReference>
<accession>A0ABU2RMA7</accession>
<keyword evidence="2" id="KW-1133">Transmembrane helix</keyword>
<dbReference type="EMBL" id="JAVREX010000007">
    <property type="protein sequence ID" value="MDT0429647.1"/>
    <property type="molecule type" value="Genomic_DNA"/>
</dbReference>
<feature type="compositionally biased region" description="Basic and acidic residues" evidence="1">
    <location>
        <begin position="342"/>
        <end position="354"/>
    </location>
</feature>
<feature type="transmembrane region" description="Helical" evidence="2">
    <location>
        <begin position="31"/>
        <end position="49"/>
    </location>
</feature>
<name>A0ABU2RMA7_9ACTN</name>
<evidence type="ECO:0000256" key="1">
    <source>
        <dbReference type="SAM" id="MobiDB-lite"/>
    </source>
</evidence>
<sequence>MTTGCKTTTVFLTILCGLLLTILGLTQEWPLWAWPTLALLLVAIPAVAFRIATLRRGSMPVDFEEQLTAAPVERREHHISHVALPSLWADYDFLVSATIRWYPLDASADGPLLNPAGLAVEAVLDRARAVTEQREPARASLVQHELCGELSLMRPDRAGRLQAMAENVTLTLHEHDQERLDKLAGVRKDKAVWEHRRTYEQSKREYLGDDVLKDTGSAVVWWLAKNDDHVEKTVADLGLLAALTSAANDTDVPERLRDLLPQPREEQAGHDLWERQNASHERPPTAADHLVDALYALGFPDGDPRRPMIAKQVADVLRTQDQHETADGLLRRFNPPATYTPDGKEPPAPTDRETGTTPEA</sequence>
<feature type="region of interest" description="Disordered" evidence="1">
    <location>
        <begin position="321"/>
        <end position="360"/>
    </location>
</feature>
<keyword evidence="4" id="KW-1185">Reference proteome</keyword>
<protein>
    <submittedName>
        <fullName evidence="3">Uncharacterized protein</fullName>
    </submittedName>
</protein>
<reference evidence="4" key="1">
    <citation type="submission" date="2023-07" db="EMBL/GenBank/DDBJ databases">
        <title>30 novel species of actinomycetes from the DSMZ collection.</title>
        <authorList>
            <person name="Nouioui I."/>
        </authorList>
    </citation>
    <scope>NUCLEOTIDE SEQUENCE [LARGE SCALE GENOMIC DNA]</scope>
    <source>
        <strain evidence="4">DSM 41770</strain>
    </source>
</reference>
<evidence type="ECO:0000313" key="4">
    <source>
        <dbReference type="Proteomes" id="UP001183777"/>
    </source>
</evidence>
<organism evidence="3 4">
    <name type="scientific">Streptomyces salyersiae</name>
    <dbReference type="NCBI Taxonomy" id="3075530"/>
    <lineage>
        <taxon>Bacteria</taxon>
        <taxon>Bacillati</taxon>
        <taxon>Actinomycetota</taxon>
        <taxon>Actinomycetes</taxon>
        <taxon>Kitasatosporales</taxon>
        <taxon>Streptomycetaceae</taxon>
        <taxon>Streptomyces</taxon>
    </lineage>
</organism>
<feature type="compositionally biased region" description="Basic and acidic residues" evidence="1">
    <location>
        <begin position="321"/>
        <end position="330"/>
    </location>
</feature>
<evidence type="ECO:0000256" key="2">
    <source>
        <dbReference type="SAM" id="Phobius"/>
    </source>
</evidence>
<keyword evidence="2" id="KW-0472">Membrane</keyword>
<proteinExistence type="predicted"/>
<comment type="caution">
    <text evidence="3">The sequence shown here is derived from an EMBL/GenBank/DDBJ whole genome shotgun (WGS) entry which is preliminary data.</text>
</comment>
<dbReference type="Proteomes" id="UP001183777">
    <property type="component" value="Unassembled WGS sequence"/>
</dbReference>
<gene>
    <name evidence="3" type="ORF">RM649_18620</name>
</gene>
<feature type="transmembrane region" description="Helical" evidence="2">
    <location>
        <begin position="7"/>
        <end position="25"/>
    </location>
</feature>
<keyword evidence="2" id="KW-0812">Transmembrane</keyword>